<organism evidence="10">
    <name type="scientific">Candidatus Kentrum sp. LFY</name>
    <dbReference type="NCBI Taxonomy" id="2126342"/>
    <lineage>
        <taxon>Bacteria</taxon>
        <taxon>Pseudomonadati</taxon>
        <taxon>Pseudomonadota</taxon>
        <taxon>Gammaproteobacteria</taxon>
        <taxon>Candidatus Kentrum</taxon>
    </lineage>
</organism>
<dbReference type="PANTHER" id="PTHR19136:SF81">
    <property type="entry name" value="MOLYBDENUM COFACTOR GUANYLYLTRANSFERASE"/>
    <property type="match status" value="1"/>
</dbReference>
<gene>
    <name evidence="8" type="primary">mobA</name>
    <name evidence="10" type="ORF">BECKLFY1418B_GA0070995_100427</name>
</gene>
<dbReference type="Gene3D" id="3.90.550.10">
    <property type="entry name" value="Spore Coat Polysaccharide Biosynthesis Protein SpsA, Chain A"/>
    <property type="match status" value="1"/>
</dbReference>
<dbReference type="InterPro" id="IPR013482">
    <property type="entry name" value="Molybde_CF_guanTrfase"/>
</dbReference>
<keyword evidence="4 8" id="KW-0547">Nucleotide-binding</keyword>
<evidence type="ECO:0000259" key="9">
    <source>
        <dbReference type="Pfam" id="PF12804"/>
    </source>
</evidence>
<keyword evidence="3 8" id="KW-0479">Metal-binding</keyword>
<dbReference type="PANTHER" id="PTHR19136">
    <property type="entry name" value="MOLYBDENUM COFACTOR GUANYLYLTRANSFERASE"/>
    <property type="match status" value="1"/>
</dbReference>
<evidence type="ECO:0000256" key="7">
    <source>
        <dbReference type="ARBA" id="ARBA00023150"/>
    </source>
</evidence>
<keyword evidence="10" id="KW-0548">Nucleotidyltransferase</keyword>
<evidence type="ECO:0000256" key="5">
    <source>
        <dbReference type="ARBA" id="ARBA00022842"/>
    </source>
</evidence>
<keyword evidence="1 8" id="KW-0963">Cytoplasm</keyword>
<comment type="function">
    <text evidence="8">Transfers a GMP moiety from GTP to Mo-molybdopterin (Mo-MPT) cofactor (Moco or molybdenum cofactor) to form Mo-molybdopterin guanine dinucleotide (Mo-MGD) cofactor.</text>
</comment>
<dbReference type="GO" id="GO:0061603">
    <property type="term" value="F:molybdenum cofactor guanylyltransferase activity"/>
    <property type="evidence" value="ECO:0007669"/>
    <property type="project" value="UniProtKB-EC"/>
</dbReference>
<comment type="cofactor">
    <cofactor evidence="8">
        <name>Mg(2+)</name>
        <dbReference type="ChEBI" id="CHEBI:18420"/>
    </cofactor>
</comment>
<keyword evidence="7 8" id="KW-0501">Molybdenum cofactor biosynthesis</keyword>
<keyword evidence="5 8" id="KW-0460">Magnesium</keyword>
<comment type="catalytic activity">
    <reaction evidence="8">
        <text>Mo-molybdopterin + GTP + H(+) = Mo-molybdopterin guanine dinucleotide + diphosphate</text>
        <dbReference type="Rhea" id="RHEA:34243"/>
        <dbReference type="ChEBI" id="CHEBI:15378"/>
        <dbReference type="ChEBI" id="CHEBI:33019"/>
        <dbReference type="ChEBI" id="CHEBI:37565"/>
        <dbReference type="ChEBI" id="CHEBI:71302"/>
        <dbReference type="ChEBI" id="CHEBI:71310"/>
        <dbReference type="EC" id="2.7.7.77"/>
    </reaction>
</comment>
<protein>
    <recommendedName>
        <fullName evidence="8">Molybdenum cofactor guanylyltransferase</fullName>
        <shortName evidence="8">MoCo guanylyltransferase</shortName>
        <ecNumber evidence="8">2.7.7.77</ecNumber>
    </recommendedName>
    <alternativeName>
        <fullName evidence="8">GTP:molybdopterin guanylyltransferase</fullName>
    </alternativeName>
    <alternativeName>
        <fullName evidence="8">Mo-MPT guanylyltransferase</fullName>
    </alternativeName>
    <alternativeName>
        <fullName evidence="8">Molybdopterin guanylyltransferase</fullName>
    </alternativeName>
    <alternativeName>
        <fullName evidence="8">Molybdopterin-guanine dinucleotide synthase</fullName>
        <shortName evidence="8">MGD synthase</shortName>
    </alternativeName>
</protein>
<dbReference type="Pfam" id="PF12804">
    <property type="entry name" value="NTP_transf_3"/>
    <property type="match status" value="1"/>
</dbReference>
<dbReference type="AlphaFoldDB" id="A0A450U5T7"/>
<dbReference type="HAMAP" id="MF_00316">
    <property type="entry name" value="MobA"/>
    <property type="match status" value="1"/>
</dbReference>
<comment type="similarity">
    <text evidence="8">Belongs to the MobA family.</text>
</comment>
<feature type="binding site" evidence="8">
    <location>
        <position position="104"/>
    </location>
    <ligand>
        <name>Mg(2+)</name>
        <dbReference type="ChEBI" id="CHEBI:18420"/>
    </ligand>
</feature>
<proteinExistence type="inferred from homology"/>
<evidence type="ECO:0000256" key="3">
    <source>
        <dbReference type="ARBA" id="ARBA00022723"/>
    </source>
</evidence>
<dbReference type="GO" id="GO:0046872">
    <property type="term" value="F:metal ion binding"/>
    <property type="evidence" value="ECO:0007669"/>
    <property type="project" value="UniProtKB-KW"/>
</dbReference>
<accession>A0A450U5T7</accession>
<keyword evidence="2 8" id="KW-0808">Transferase</keyword>
<keyword evidence="6 8" id="KW-0342">GTP-binding</keyword>
<dbReference type="EC" id="2.7.7.77" evidence="8"/>
<dbReference type="GO" id="GO:0005737">
    <property type="term" value="C:cytoplasm"/>
    <property type="evidence" value="ECO:0007669"/>
    <property type="project" value="UniProtKB-SubCell"/>
</dbReference>
<comment type="subcellular location">
    <subcellularLocation>
        <location evidence="8">Cytoplasm</location>
    </subcellularLocation>
</comment>
<comment type="subunit">
    <text evidence="8">Monomer.</text>
</comment>
<feature type="binding site" evidence="8">
    <location>
        <position position="28"/>
    </location>
    <ligand>
        <name>GTP</name>
        <dbReference type="ChEBI" id="CHEBI:37565"/>
    </ligand>
</feature>
<evidence type="ECO:0000256" key="1">
    <source>
        <dbReference type="ARBA" id="ARBA00022490"/>
    </source>
</evidence>
<dbReference type="EMBL" id="CAADFF010000004">
    <property type="protein sequence ID" value="VFJ86692.1"/>
    <property type="molecule type" value="Genomic_DNA"/>
</dbReference>
<feature type="binding site" evidence="8">
    <location>
        <position position="104"/>
    </location>
    <ligand>
        <name>GTP</name>
        <dbReference type="ChEBI" id="CHEBI:37565"/>
    </ligand>
</feature>
<dbReference type="InterPro" id="IPR025877">
    <property type="entry name" value="MobA-like_NTP_Trfase"/>
</dbReference>
<dbReference type="InterPro" id="IPR029044">
    <property type="entry name" value="Nucleotide-diphossugar_trans"/>
</dbReference>
<name>A0A450U5T7_9GAMM</name>
<evidence type="ECO:0000313" key="10">
    <source>
        <dbReference type="EMBL" id="VFJ86692.1"/>
    </source>
</evidence>
<dbReference type="NCBIfam" id="TIGR02665">
    <property type="entry name" value="molyb_mobA"/>
    <property type="match status" value="1"/>
</dbReference>
<reference evidence="10" key="1">
    <citation type="submission" date="2019-02" db="EMBL/GenBank/DDBJ databases">
        <authorList>
            <person name="Gruber-Vodicka R. H."/>
            <person name="Seah K. B. B."/>
        </authorList>
    </citation>
    <scope>NUCLEOTIDE SEQUENCE</scope>
    <source>
        <strain evidence="10">BECK_M7</strain>
    </source>
</reference>
<evidence type="ECO:0000256" key="4">
    <source>
        <dbReference type="ARBA" id="ARBA00022741"/>
    </source>
</evidence>
<dbReference type="CDD" id="cd02503">
    <property type="entry name" value="MobA"/>
    <property type="match status" value="1"/>
</dbReference>
<evidence type="ECO:0000256" key="6">
    <source>
        <dbReference type="ARBA" id="ARBA00023134"/>
    </source>
</evidence>
<dbReference type="GO" id="GO:0005525">
    <property type="term" value="F:GTP binding"/>
    <property type="evidence" value="ECO:0007669"/>
    <property type="project" value="UniProtKB-UniRule"/>
</dbReference>
<evidence type="ECO:0000256" key="8">
    <source>
        <dbReference type="HAMAP-Rule" id="MF_00316"/>
    </source>
</evidence>
<sequence length="203" mass="22204">MSAVYPKNDITGVILAGGQAKRMGGRDKGLIDLARKAMIEHAIVTLRPQVEALIISANRNSKIYERFGYPVVPDVMGGYFGPLAGMASSMQYAKTPYIVTVPCDSPLVPSNLAERLYVAMDKARANISVAHDGKRIQPVFALLESPLWPSIIDFLGAGDRKIDLWYAGHRTALADFSDRPEAFLNVNTPEDKTALEKKINDNA</sequence>
<comment type="domain">
    <text evidence="8">The N-terminal domain determines nucleotide recognition and specific binding, while the C-terminal domain determines the specific binding to the target protein.</text>
</comment>
<comment type="caution">
    <text evidence="8">Lacks conserved residue(s) required for the propagation of feature annotation.</text>
</comment>
<feature type="domain" description="MobA-like NTP transferase" evidence="9">
    <location>
        <begin position="12"/>
        <end position="160"/>
    </location>
</feature>
<dbReference type="GO" id="GO:1902758">
    <property type="term" value="P:bis(molybdopterin guanine dinucleotide)molybdenum biosynthetic process"/>
    <property type="evidence" value="ECO:0007669"/>
    <property type="project" value="TreeGrafter"/>
</dbReference>
<feature type="binding site" evidence="8">
    <location>
        <begin position="15"/>
        <end position="17"/>
    </location>
    <ligand>
        <name>GTP</name>
        <dbReference type="ChEBI" id="CHEBI:37565"/>
    </ligand>
</feature>
<evidence type="ECO:0000256" key="2">
    <source>
        <dbReference type="ARBA" id="ARBA00022679"/>
    </source>
</evidence>
<feature type="binding site" evidence="8">
    <location>
        <position position="74"/>
    </location>
    <ligand>
        <name>GTP</name>
        <dbReference type="ChEBI" id="CHEBI:37565"/>
    </ligand>
</feature>
<dbReference type="SUPFAM" id="SSF53448">
    <property type="entry name" value="Nucleotide-diphospho-sugar transferases"/>
    <property type="match status" value="1"/>
</dbReference>